<dbReference type="Pfam" id="PF14280">
    <property type="entry name" value="DUF4365"/>
    <property type="match status" value="1"/>
</dbReference>
<dbReference type="EMBL" id="AP022608">
    <property type="protein sequence ID" value="BBZ19022.1"/>
    <property type="molecule type" value="Genomic_DNA"/>
</dbReference>
<feature type="domain" description="DUF4365" evidence="1">
    <location>
        <begin position="15"/>
        <end position="149"/>
    </location>
</feature>
<evidence type="ECO:0000259" key="1">
    <source>
        <dbReference type="Pfam" id="PF14280"/>
    </source>
</evidence>
<dbReference type="InterPro" id="IPR025375">
    <property type="entry name" value="DUF4365"/>
</dbReference>
<name>A0A7I7WPP5_MYCGU</name>
<reference evidence="2 3" key="1">
    <citation type="journal article" date="2019" name="Emerg. Microbes Infect.">
        <title>Comprehensive subspecies identification of 175 nontuberculous mycobacteria species based on 7547 genomic profiles.</title>
        <authorList>
            <person name="Matsumoto Y."/>
            <person name="Kinjo T."/>
            <person name="Motooka D."/>
            <person name="Nabeya D."/>
            <person name="Jung N."/>
            <person name="Uechi K."/>
            <person name="Horii T."/>
            <person name="Iida T."/>
            <person name="Fujita J."/>
            <person name="Nakamura S."/>
        </authorList>
    </citation>
    <scope>NUCLEOTIDE SEQUENCE [LARGE SCALE GENOMIC DNA]</scope>
    <source>
        <strain evidence="2 3">JCM 12688</strain>
    </source>
</reference>
<evidence type="ECO:0000313" key="3">
    <source>
        <dbReference type="Proteomes" id="UP000466187"/>
    </source>
</evidence>
<dbReference type="KEGG" id="mgad:MGAD_33570"/>
<gene>
    <name evidence="2" type="ORF">MGAD_33570</name>
</gene>
<proteinExistence type="predicted"/>
<sequence length="162" mass="18290">MSRLGLGVDGAKSRYSQAYLSAVCSQSGHTLQEGRQDEDCWAVDTTVDLTAAPVLVQLKCTSSPKGKRKGDYRIPLKAHWVDSWSTKMVPVYVMLVVVPTLQDEWIEQAGEQTVHRTHAYWERFDPKRHKKAIVLPRSQRFQASTLKTWEMQLNDVFAGGAV</sequence>
<dbReference type="Proteomes" id="UP000466187">
    <property type="component" value="Chromosome"/>
</dbReference>
<protein>
    <recommendedName>
        <fullName evidence="1">DUF4365 domain-containing protein</fullName>
    </recommendedName>
</protein>
<dbReference type="AlphaFoldDB" id="A0A7I7WPP5"/>
<organism evidence="2 3">
    <name type="scientific">Mycolicibacterium gadium</name>
    <name type="common">Mycobacterium gadium</name>
    <dbReference type="NCBI Taxonomy" id="1794"/>
    <lineage>
        <taxon>Bacteria</taxon>
        <taxon>Bacillati</taxon>
        <taxon>Actinomycetota</taxon>
        <taxon>Actinomycetes</taxon>
        <taxon>Mycobacteriales</taxon>
        <taxon>Mycobacteriaceae</taxon>
        <taxon>Mycolicibacterium</taxon>
    </lineage>
</organism>
<evidence type="ECO:0000313" key="2">
    <source>
        <dbReference type="EMBL" id="BBZ19022.1"/>
    </source>
</evidence>
<accession>A0A7I7WPP5</accession>
<dbReference type="RefSeq" id="WP_163687725.1">
    <property type="nucleotide sequence ID" value="NZ_AP022608.1"/>
</dbReference>